<dbReference type="RefSeq" id="WP_153863312.1">
    <property type="nucleotide sequence ID" value="NZ_WJQS01000003.1"/>
</dbReference>
<dbReference type="Proteomes" id="UP000430975">
    <property type="component" value="Unassembled WGS sequence"/>
</dbReference>
<reference evidence="3 4" key="1">
    <citation type="submission" date="2019-11" db="EMBL/GenBank/DDBJ databases">
        <title>Characterisation of Fundicoccus ignavus gen. nov. sp. nov., a novel genus of the family Aerococcaceae isolated from bulk tank milk.</title>
        <authorList>
            <person name="Siebert A."/>
            <person name="Huptas C."/>
            <person name="Wenning M."/>
            <person name="Scherer S."/>
            <person name="Doll E.V."/>
        </authorList>
    </citation>
    <scope>NUCLEOTIDE SEQUENCE [LARGE SCALE GENOMIC DNA]</scope>
    <source>
        <strain evidence="3 4">WS4759</strain>
    </source>
</reference>
<dbReference type="PANTHER" id="PTHR43615:SF1">
    <property type="entry name" value="PPDK_N DOMAIN-CONTAINING PROTEIN"/>
    <property type="match status" value="1"/>
</dbReference>
<dbReference type="PANTHER" id="PTHR43615">
    <property type="entry name" value="PHOSPHOENOLPYRUVATE SYNTHASE-RELATED"/>
    <property type="match status" value="1"/>
</dbReference>
<dbReference type="GO" id="GO:0005524">
    <property type="term" value="F:ATP binding"/>
    <property type="evidence" value="ECO:0007669"/>
    <property type="project" value="InterPro"/>
</dbReference>
<dbReference type="Gene3D" id="3.30.470.20">
    <property type="entry name" value="ATP-grasp fold, B domain"/>
    <property type="match status" value="2"/>
</dbReference>
<dbReference type="Gene3D" id="3.30.1490.20">
    <property type="entry name" value="ATP-grasp fold, A domain"/>
    <property type="match status" value="1"/>
</dbReference>
<sequence length="813" mass="91630">MKLINLKEADISLANGGKINGLIQLKQHNFPVPEGWLINQANTLNNLEETQLASLKSQLTSRLRPETTYIVRSSGALEDGAHVSFAGQYTSVRDCRTFDDIWTGIETCIASATAAHVQNYSQQMKITTTDAEFSVLIQEQLEADVSGIAFSMNPISNHDQEMFVEYVKGSGENLANGRLTPKSLTLSWQQTSFDHIQDLQLSSTLLSTLHQTVLKAARLFAYPVDLEFCVVGETLYLVQARPITSIQAKVPQGSWTTANFRDGGVAAQACPALMWSLYRDAWQMSLESFIMDNQLLPSQQIPKLALIKYARPYWNVGVVKAAMSRIPGYNEREFDDELGITKTYVGDGQRSYLTPKTVAQLLRVARKIIRTTQNHQANAETLKENLLNQAIAFEQDIANSRQQQASLESIEQLWQAIVCEGQLACETTYFKQVFINTVQLSMKKTSLLKVMSTETFFQLISKLGHISHLRPTVALEAIAKEISRDSQLKAHWLSNSVSDLTQEWRNNSQCKDMLSLTEWLNEFGYHSERELNLQWPSYSEVPEIIIDKILTNITQVSQTTNLQATQSETEIHLRLKAEGFKDRRARALTKDILFLRELLWWREEFKDLSTRYYHLVRQISLLLGTRYQQLGYIESSTDVFYLEKEALQLWMKQQLSPIQLRALIEQNKGYCEAYENYQPMGDLQTGLAQQQSVNLAHDIQLKGIGGNDGIVEAKVRVLTELSQLNELETGEILVTRFTDTGWSHRFGRLAGLITETGGVLSHATIVAREFGLPTIIGAKDATRLLKTGMLIRMNGASGEIQIIKKTGELEGGN</sequence>
<dbReference type="InterPro" id="IPR013815">
    <property type="entry name" value="ATP_grasp_subdomain_1"/>
</dbReference>
<accession>A0A6I2GBD1</accession>
<dbReference type="GO" id="GO:0016301">
    <property type="term" value="F:kinase activity"/>
    <property type="evidence" value="ECO:0007669"/>
    <property type="project" value="InterPro"/>
</dbReference>
<name>A0A6I2GBD1_9LACT</name>
<dbReference type="Pfam" id="PF01326">
    <property type="entry name" value="PPDK_N"/>
    <property type="match status" value="1"/>
</dbReference>
<dbReference type="AlphaFoldDB" id="A0A6I2GBD1"/>
<evidence type="ECO:0000259" key="1">
    <source>
        <dbReference type="Pfam" id="PF00391"/>
    </source>
</evidence>
<protein>
    <submittedName>
        <fullName evidence="3">Phosphoenolpyruvate synthase</fullName>
    </submittedName>
</protein>
<dbReference type="Gene3D" id="3.50.30.10">
    <property type="entry name" value="Phosphohistidine domain"/>
    <property type="match status" value="1"/>
</dbReference>
<dbReference type="SUPFAM" id="SSF52009">
    <property type="entry name" value="Phosphohistidine domain"/>
    <property type="match status" value="1"/>
</dbReference>
<dbReference type="InterPro" id="IPR002192">
    <property type="entry name" value="PPDK_AMP/ATP-bd"/>
</dbReference>
<keyword evidence="3" id="KW-0670">Pyruvate</keyword>
<gene>
    <name evidence="3" type="ORF">GIY09_04230</name>
</gene>
<feature type="domain" description="Pyruvate phosphate dikinase AMP/ATP-binding" evidence="2">
    <location>
        <begin position="57"/>
        <end position="188"/>
    </location>
</feature>
<evidence type="ECO:0000313" key="3">
    <source>
        <dbReference type="EMBL" id="MRI85080.1"/>
    </source>
</evidence>
<dbReference type="SUPFAM" id="SSF56059">
    <property type="entry name" value="Glutathione synthetase ATP-binding domain-like"/>
    <property type="match status" value="1"/>
</dbReference>
<dbReference type="Pfam" id="PF00391">
    <property type="entry name" value="PEP-utilizers"/>
    <property type="match status" value="1"/>
</dbReference>
<dbReference type="InterPro" id="IPR036637">
    <property type="entry name" value="Phosphohistidine_dom_sf"/>
</dbReference>
<feature type="domain" description="PEP-utilising enzyme mobile" evidence="1">
    <location>
        <begin position="728"/>
        <end position="798"/>
    </location>
</feature>
<organism evidence="3 4">
    <name type="scientific">Fundicoccus ignavus</name>
    <dbReference type="NCBI Taxonomy" id="2664442"/>
    <lineage>
        <taxon>Bacteria</taxon>
        <taxon>Bacillati</taxon>
        <taxon>Bacillota</taxon>
        <taxon>Bacilli</taxon>
        <taxon>Lactobacillales</taxon>
        <taxon>Aerococcaceae</taxon>
        <taxon>Fundicoccus</taxon>
    </lineage>
</organism>
<dbReference type="EMBL" id="WJQS01000003">
    <property type="protein sequence ID" value="MRI85080.1"/>
    <property type="molecule type" value="Genomic_DNA"/>
</dbReference>
<dbReference type="InterPro" id="IPR008279">
    <property type="entry name" value="PEP-util_enz_mobile_dom"/>
</dbReference>
<evidence type="ECO:0000259" key="2">
    <source>
        <dbReference type="Pfam" id="PF01326"/>
    </source>
</evidence>
<evidence type="ECO:0000313" key="4">
    <source>
        <dbReference type="Proteomes" id="UP000430975"/>
    </source>
</evidence>
<comment type="caution">
    <text evidence="3">The sequence shown here is derived from an EMBL/GenBank/DDBJ whole genome shotgun (WGS) entry which is preliminary data.</text>
</comment>
<proteinExistence type="predicted"/>
<dbReference type="InterPro" id="IPR051549">
    <property type="entry name" value="PEP_Utilizing_Enz"/>
</dbReference>
<keyword evidence="4" id="KW-1185">Reference proteome</keyword>